<dbReference type="PANTHER" id="PTHR43697">
    <property type="entry name" value="SERYL-TRNA SYNTHETASE"/>
    <property type="match status" value="1"/>
</dbReference>
<evidence type="ECO:0000256" key="13">
    <source>
        <dbReference type="ARBA" id="ARBA00039158"/>
    </source>
</evidence>
<dbReference type="EMBL" id="LAZR01002274">
    <property type="protein sequence ID" value="KKN32147.1"/>
    <property type="molecule type" value="Genomic_DNA"/>
</dbReference>
<keyword evidence="5" id="KW-0963">Cytoplasm</keyword>
<evidence type="ECO:0000256" key="16">
    <source>
        <dbReference type="SAM" id="Coils"/>
    </source>
</evidence>
<sequence length="436" mass="49240">MTVYCERMKANLISAIIFRMLDVRFVRENIDEVKAGLARKNFDFDLDKMLALEEKGRNLKTDTDNLRAEQKKANQEIAQAADEKKQEKIKAMQKVATELKQKLADMEDVKANLDKMLATIPNPAHETVPEGKDETDNVVIRTEGKKPKLDFKPKDHVTLGTALDILDIERAAKVSGSRFVYLKNELALLEFALIQYAFNKLVEKGFSPTLPPVLVKEAAMYGTGFLPADESQIYKTESDELYLVGTSEVPLAGYHADEIIDEKGLPKRYAGFSTCFRREAGAYGKDLGGLFRVHQFDKIEMFSFASPEKSYEEHDFILNVEEEFMKDMGFHYNVVNICGGDLGASATKKYDLEVWLPGQGQYRELTSTSNTTDFQARRLNIRVRTEKGNVILHTVNGTAIAIGRMLIAIMENYQQKDGSIKIPDVLQKYTGFSKIN</sequence>
<dbReference type="GO" id="GO:0004828">
    <property type="term" value="F:serine-tRNA ligase activity"/>
    <property type="evidence" value="ECO:0007669"/>
    <property type="project" value="UniProtKB-EC"/>
</dbReference>
<keyword evidence="6" id="KW-0436">Ligase</keyword>
<evidence type="ECO:0000256" key="7">
    <source>
        <dbReference type="ARBA" id="ARBA00022741"/>
    </source>
</evidence>
<comment type="caution">
    <text evidence="18">The sequence shown here is derived from an EMBL/GenBank/DDBJ whole genome shotgun (WGS) entry which is preliminary data.</text>
</comment>
<evidence type="ECO:0000256" key="9">
    <source>
        <dbReference type="ARBA" id="ARBA00022917"/>
    </source>
</evidence>
<dbReference type="SUPFAM" id="SSF55681">
    <property type="entry name" value="Class II aaRS and biotin synthetases"/>
    <property type="match status" value="1"/>
</dbReference>
<protein>
    <recommendedName>
        <fullName evidence="13">Serine--tRNA ligase</fullName>
        <ecNumber evidence="4">6.1.1.11</ecNumber>
    </recommendedName>
    <alternativeName>
        <fullName evidence="11">Seryl-tRNA synthetase</fullName>
    </alternativeName>
    <alternativeName>
        <fullName evidence="12">Seryl-tRNA(Ser/Sec) synthetase</fullName>
    </alternativeName>
</protein>
<dbReference type="PROSITE" id="PS50862">
    <property type="entry name" value="AA_TRNA_LIGASE_II"/>
    <property type="match status" value="1"/>
</dbReference>
<dbReference type="InterPro" id="IPR015866">
    <property type="entry name" value="Ser-tRNA-synth_1_N"/>
</dbReference>
<organism evidence="18">
    <name type="scientific">marine sediment metagenome</name>
    <dbReference type="NCBI Taxonomy" id="412755"/>
    <lineage>
        <taxon>unclassified sequences</taxon>
        <taxon>metagenomes</taxon>
        <taxon>ecological metagenomes</taxon>
    </lineage>
</organism>
<feature type="domain" description="Aminoacyl-transfer RNA synthetases class-II family profile" evidence="17">
    <location>
        <begin position="193"/>
        <end position="423"/>
    </location>
</feature>
<keyword evidence="16" id="KW-0175">Coiled coil</keyword>
<dbReference type="Gene3D" id="3.30.930.10">
    <property type="entry name" value="Bira Bifunctional Protein, Domain 2"/>
    <property type="match status" value="1"/>
</dbReference>
<dbReference type="NCBIfam" id="TIGR00414">
    <property type="entry name" value="serS"/>
    <property type="match status" value="1"/>
</dbReference>
<dbReference type="InterPro" id="IPR033729">
    <property type="entry name" value="SerRS_core"/>
</dbReference>
<evidence type="ECO:0000313" key="18">
    <source>
        <dbReference type="EMBL" id="KKN32147.1"/>
    </source>
</evidence>
<dbReference type="GO" id="GO:0005524">
    <property type="term" value="F:ATP binding"/>
    <property type="evidence" value="ECO:0007669"/>
    <property type="project" value="UniProtKB-KW"/>
</dbReference>
<accession>A0A0F9Q5E5</accession>
<dbReference type="SUPFAM" id="SSF46589">
    <property type="entry name" value="tRNA-binding arm"/>
    <property type="match status" value="1"/>
</dbReference>
<dbReference type="AlphaFoldDB" id="A0A0F9Q5E5"/>
<comment type="subcellular location">
    <subcellularLocation>
        <location evidence="1">Cytoplasm</location>
    </subcellularLocation>
</comment>
<comment type="catalytic activity">
    <reaction evidence="15">
        <text>tRNA(Ser) + L-serine + ATP = L-seryl-tRNA(Ser) + AMP + diphosphate + H(+)</text>
        <dbReference type="Rhea" id="RHEA:12292"/>
        <dbReference type="Rhea" id="RHEA-COMP:9669"/>
        <dbReference type="Rhea" id="RHEA-COMP:9703"/>
        <dbReference type="ChEBI" id="CHEBI:15378"/>
        <dbReference type="ChEBI" id="CHEBI:30616"/>
        <dbReference type="ChEBI" id="CHEBI:33019"/>
        <dbReference type="ChEBI" id="CHEBI:33384"/>
        <dbReference type="ChEBI" id="CHEBI:78442"/>
        <dbReference type="ChEBI" id="CHEBI:78533"/>
        <dbReference type="ChEBI" id="CHEBI:456215"/>
        <dbReference type="EC" id="6.1.1.11"/>
    </reaction>
</comment>
<evidence type="ECO:0000256" key="2">
    <source>
        <dbReference type="ARBA" id="ARBA00005045"/>
    </source>
</evidence>
<comment type="similarity">
    <text evidence="3">Belongs to the class-II aminoacyl-tRNA synthetase family. Type-1 seryl-tRNA synthetase subfamily.</text>
</comment>
<evidence type="ECO:0000256" key="6">
    <source>
        <dbReference type="ARBA" id="ARBA00022598"/>
    </source>
</evidence>
<dbReference type="Pfam" id="PF00587">
    <property type="entry name" value="tRNA-synt_2b"/>
    <property type="match status" value="1"/>
</dbReference>
<dbReference type="InterPro" id="IPR010978">
    <property type="entry name" value="tRNA-bd_arm"/>
</dbReference>
<dbReference type="InterPro" id="IPR002317">
    <property type="entry name" value="Ser-tRNA-ligase_type_1"/>
</dbReference>
<dbReference type="PANTHER" id="PTHR43697:SF1">
    <property type="entry name" value="SERINE--TRNA LIGASE"/>
    <property type="match status" value="1"/>
</dbReference>
<keyword evidence="8" id="KW-0067">ATP-binding</keyword>
<evidence type="ECO:0000256" key="14">
    <source>
        <dbReference type="ARBA" id="ARBA00047929"/>
    </source>
</evidence>
<dbReference type="GO" id="GO:0006434">
    <property type="term" value="P:seryl-tRNA aminoacylation"/>
    <property type="evidence" value="ECO:0007669"/>
    <property type="project" value="InterPro"/>
</dbReference>
<reference evidence="18" key="1">
    <citation type="journal article" date="2015" name="Nature">
        <title>Complex archaea that bridge the gap between prokaryotes and eukaryotes.</title>
        <authorList>
            <person name="Spang A."/>
            <person name="Saw J.H."/>
            <person name="Jorgensen S.L."/>
            <person name="Zaremba-Niedzwiedzka K."/>
            <person name="Martijn J."/>
            <person name="Lind A.E."/>
            <person name="van Eijk R."/>
            <person name="Schleper C."/>
            <person name="Guy L."/>
            <person name="Ettema T.J."/>
        </authorList>
    </citation>
    <scope>NUCLEOTIDE SEQUENCE</scope>
</reference>
<keyword evidence="9" id="KW-0648">Protein biosynthesis</keyword>
<dbReference type="PRINTS" id="PR00981">
    <property type="entry name" value="TRNASYNTHSER"/>
</dbReference>
<evidence type="ECO:0000256" key="5">
    <source>
        <dbReference type="ARBA" id="ARBA00022490"/>
    </source>
</evidence>
<dbReference type="InterPro" id="IPR006195">
    <property type="entry name" value="aa-tRNA-synth_II"/>
</dbReference>
<evidence type="ECO:0000256" key="4">
    <source>
        <dbReference type="ARBA" id="ARBA00012840"/>
    </source>
</evidence>
<evidence type="ECO:0000256" key="3">
    <source>
        <dbReference type="ARBA" id="ARBA00010728"/>
    </source>
</evidence>
<proteinExistence type="inferred from homology"/>
<evidence type="ECO:0000256" key="15">
    <source>
        <dbReference type="ARBA" id="ARBA00048823"/>
    </source>
</evidence>
<evidence type="ECO:0000256" key="12">
    <source>
        <dbReference type="ARBA" id="ARBA00033352"/>
    </source>
</evidence>
<evidence type="ECO:0000259" key="17">
    <source>
        <dbReference type="PROSITE" id="PS50862"/>
    </source>
</evidence>
<dbReference type="GO" id="GO:0005737">
    <property type="term" value="C:cytoplasm"/>
    <property type="evidence" value="ECO:0007669"/>
    <property type="project" value="UniProtKB-SubCell"/>
</dbReference>
<comment type="catalytic activity">
    <reaction evidence="14">
        <text>tRNA(Sec) + L-serine + ATP = L-seryl-tRNA(Sec) + AMP + diphosphate + H(+)</text>
        <dbReference type="Rhea" id="RHEA:42580"/>
        <dbReference type="Rhea" id="RHEA-COMP:9742"/>
        <dbReference type="Rhea" id="RHEA-COMP:10128"/>
        <dbReference type="ChEBI" id="CHEBI:15378"/>
        <dbReference type="ChEBI" id="CHEBI:30616"/>
        <dbReference type="ChEBI" id="CHEBI:33019"/>
        <dbReference type="ChEBI" id="CHEBI:33384"/>
        <dbReference type="ChEBI" id="CHEBI:78442"/>
        <dbReference type="ChEBI" id="CHEBI:78533"/>
        <dbReference type="ChEBI" id="CHEBI:456215"/>
        <dbReference type="EC" id="6.1.1.11"/>
    </reaction>
</comment>
<dbReference type="CDD" id="cd00770">
    <property type="entry name" value="SerRS_core"/>
    <property type="match status" value="1"/>
</dbReference>
<dbReference type="EC" id="6.1.1.11" evidence="4"/>
<dbReference type="PIRSF" id="PIRSF001529">
    <property type="entry name" value="Ser-tRNA-synth_IIa"/>
    <property type="match status" value="1"/>
</dbReference>
<dbReference type="InterPro" id="IPR045864">
    <property type="entry name" value="aa-tRNA-synth_II/BPL/LPL"/>
</dbReference>
<evidence type="ECO:0000256" key="8">
    <source>
        <dbReference type="ARBA" id="ARBA00022840"/>
    </source>
</evidence>
<evidence type="ECO:0000256" key="10">
    <source>
        <dbReference type="ARBA" id="ARBA00023146"/>
    </source>
</evidence>
<dbReference type="HAMAP" id="MF_00176">
    <property type="entry name" value="Ser_tRNA_synth_type1"/>
    <property type="match status" value="1"/>
</dbReference>
<comment type="pathway">
    <text evidence="2">Aminoacyl-tRNA biosynthesis; selenocysteinyl-tRNA(Sec) biosynthesis; L-seryl-tRNA(Sec) from L-serine and tRNA(Sec): step 1/1.</text>
</comment>
<evidence type="ECO:0000256" key="1">
    <source>
        <dbReference type="ARBA" id="ARBA00004496"/>
    </source>
</evidence>
<dbReference type="Pfam" id="PF02403">
    <property type="entry name" value="Seryl_tRNA_N"/>
    <property type="match status" value="1"/>
</dbReference>
<dbReference type="InterPro" id="IPR042103">
    <property type="entry name" value="SerRS_1_N_sf"/>
</dbReference>
<name>A0A0F9Q5E5_9ZZZZ</name>
<evidence type="ECO:0000256" key="11">
    <source>
        <dbReference type="ARBA" id="ARBA00031113"/>
    </source>
</evidence>
<keyword evidence="10" id="KW-0030">Aminoacyl-tRNA synthetase</keyword>
<dbReference type="Gene3D" id="1.10.287.40">
    <property type="entry name" value="Serine-tRNA synthetase, tRNA binding domain"/>
    <property type="match status" value="1"/>
</dbReference>
<gene>
    <name evidence="18" type="ORF">LCGC14_0816920</name>
</gene>
<feature type="coiled-coil region" evidence="16">
    <location>
        <begin position="49"/>
        <end position="119"/>
    </location>
</feature>
<dbReference type="InterPro" id="IPR002314">
    <property type="entry name" value="aa-tRNA-synt_IIb"/>
</dbReference>
<keyword evidence="7" id="KW-0547">Nucleotide-binding</keyword>